<keyword evidence="2" id="KW-1185">Reference proteome</keyword>
<evidence type="ECO:0000313" key="1">
    <source>
        <dbReference type="EMBL" id="RDH41409.1"/>
    </source>
</evidence>
<proteinExistence type="predicted"/>
<protein>
    <recommendedName>
        <fullName evidence="3">Ribbon-helix-helix protein, CopG family</fullName>
    </recommendedName>
</protein>
<reference evidence="1 2" key="1">
    <citation type="submission" date="2017-04" db="EMBL/GenBank/DDBJ databases">
        <title>Draft genome sequence of Zooshikella ganghwensis VG4 isolated from Red Sea sediments.</title>
        <authorList>
            <person name="Rehman Z."/>
            <person name="Alam I."/>
            <person name="Kamau A."/>
            <person name="Bajic V."/>
            <person name="Leiknes T."/>
        </authorList>
    </citation>
    <scope>NUCLEOTIDE SEQUENCE [LARGE SCALE GENOMIC DNA]</scope>
    <source>
        <strain evidence="1 2">VG4</strain>
    </source>
</reference>
<evidence type="ECO:0000313" key="2">
    <source>
        <dbReference type="Proteomes" id="UP000257039"/>
    </source>
</evidence>
<dbReference type="AlphaFoldDB" id="A0A4P9VGD6"/>
<evidence type="ECO:0008006" key="3">
    <source>
        <dbReference type="Google" id="ProtNLM"/>
    </source>
</evidence>
<dbReference type="EMBL" id="NDXW01000009">
    <property type="protein sequence ID" value="RDH41409.1"/>
    <property type="molecule type" value="Genomic_DNA"/>
</dbReference>
<organism evidence="1 2">
    <name type="scientific">Zooshikella ganghwensis</name>
    <dbReference type="NCBI Taxonomy" id="202772"/>
    <lineage>
        <taxon>Bacteria</taxon>
        <taxon>Pseudomonadati</taxon>
        <taxon>Pseudomonadota</taxon>
        <taxon>Gammaproteobacteria</taxon>
        <taxon>Oceanospirillales</taxon>
        <taxon>Zooshikellaceae</taxon>
        <taxon>Zooshikella</taxon>
    </lineage>
</organism>
<gene>
    <name evidence="1" type="ORF">B9G39_28545</name>
</gene>
<comment type="caution">
    <text evidence="1">The sequence shown here is derived from an EMBL/GenBank/DDBJ whole genome shotgun (WGS) entry which is preliminary data.</text>
</comment>
<sequence>MPIKKPSQRKLVSAVEAERLADELADRPYSANASVVKPEPQIIEEPEITDLDDELTRTTISLPLSLLNKIEDLARDRKRAKSKKGKNNSAIIREAVELYFKKIS</sequence>
<name>A0A4P9VGD6_9GAMM</name>
<accession>A0A4P9VGD6</accession>
<dbReference type="RefSeq" id="WP_027709736.1">
    <property type="nucleotide sequence ID" value="NZ_JAEVHG010000029.1"/>
</dbReference>
<dbReference type="Proteomes" id="UP000257039">
    <property type="component" value="Unassembled WGS sequence"/>
</dbReference>